<keyword evidence="7" id="KW-1185">Reference proteome</keyword>
<name>A0A9W7W2H4_9PEZI</name>
<evidence type="ECO:0000256" key="2">
    <source>
        <dbReference type="ARBA" id="ARBA00022692"/>
    </source>
</evidence>
<dbReference type="PANTHER" id="PTHR23502:SF157">
    <property type="entry name" value="MAJOR FACILITATOR SUPERFAMILY (MFS) PROFILE DOMAIN-CONTAINING PROTEIN-RELATED"/>
    <property type="match status" value="1"/>
</dbReference>
<dbReference type="GO" id="GO:0016020">
    <property type="term" value="C:membrane"/>
    <property type="evidence" value="ECO:0007669"/>
    <property type="project" value="UniProtKB-SubCell"/>
</dbReference>
<evidence type="ECO:0000313" key="6">
    <source>
        <dbReference type="EMBL" id="KAH9827691.1"/>
    </source>
</evidence>
<feature type="transmembrane region" description="Helical" evidence="5">
    <location>
        <begin position="311"/>
        <end position="329"/>
    </location>
</feature>
<dbReference type="OrthoDB" id="5410178at2759"/>
<dbReference type="GO" id="GO:0022857">
    <property type="term" value="F:transmembrane transporter activity"/>
    <property type="evidence" value="ECO:0007669"/>
    <property type="project" value="TreeGrafter"/>
</dbReference>
<comment type="subcellular location">
    <subcellularLocation>
        <location evidence="1">Membrane</location>
        <topology evidence="1">Multi-pass membrane protein</topology>
    </subcellularLocation>
</comment>
<comment type="caution">
    <text evidence="6">The sequence shown here is derived from an EMBL/GenBank/DDBJ whole genome shotgun (WGS) entry which is preliminary data.</text>
</comment>
<sequence>MDIHNTEEEKVPATLATPAGLLAAQLWRGIVVDEPGNRQHPRNWDLTRKIYDTGMIMFIEFFTTVISTASANAGYAASKQLGLGHSVEVLLFMTLVLAAPSYRHTPNHSVASGSKRAFSVLIAAWPTSPGIALGRFATGFVPAVPSVVNLRQPRGYLEHSRTDLGLLHRGYDLQYGLSRRTDYQSVYHRRLRLRVDFFSSQPSFVGSRLCFYDSCASRGRRPLSVALLNSYERSLARMAMSSLQAAQMISQTSAPLCTLALVNRYDCSSRSGSRSVAVLAGVAIALVYLFAEIMPTIFQAYDPPLSQIEKVVRWLCLAAGFLLGCITRVCDHMRLHDRCTRDIQPGDKLLGFVLAAPSLAVGLWWFAWTVPPSAASGLIWSILWPVAAVSLVPVGWALNEFDAVLGGYITDTYRAYAASAFGAMNLRDFPTAGDGRTLLAACATVFCIVPVVFVRHGARIRKRSKCAMWSADASKVDSVER</sequence>
<evidence type="ECO:0000256" key="3">
    <source>
        <dbReference type="ARBA" id="ARBA00022989"/>
    </source>
</evidence>
<feature type="transmembrane region" description="Helical" evidence="5">
    <location>
        <begin position="349"/>
        <end position="366"/>
    </location>
</feature>
<keyword evidence="2 5" id="KW-0812">Transmembrane</keyword>
<evidence type="ECO:0000256" key="5">
    <source>
        <dbReference type="SAM" id="Phobius"/>
    </source>
</evidence>
<feature type="transmembrane region" description="Helical" evidence="5">
    <location>
        <begin position="405"/>
        <end position="426"/>
    </location>
</feature>
<proteinExistence type="predicted"/>
<reference evidence="6 7" key="1">
    <citation type="journal article" date="2018" name="IMA Fungus">
        <title>IMA Genome-F 10: Nine draft genome sequences of Claviceps purpurea s.lat., including C. arundinis, C. humidiphila, and C. cf. spartinae, pseudomolecules for the pitch canker pathogen Fusarium circinatum, draft genome of Davidsoniella eucalypti, Grosmannia galeiformis, Quambalaria eucalypti, and Teratosphaeria destructans.</title>
        <authorList>
            <person name="Wingfield B.D."/>
            <person name="Liu M."/>
            <person name="Nguyen H.D."/>
            <person name="Lane F.A."/>
            <person name="Morgan S.W."/>
            <person name="De Vos L."/>
            <person name="Wilken P.M."/>
            <person name="Duong T.A."/>
            <person name="Aylward J."/>
            <person name="Coetzee M.P."/>
            <person name="Dadej K."/>
            <person name="De Beer Z.W."/>
            <person name="Findlay W."/>
            <person name="Havenga M."/>
            <person name="Kolarik M."/>
            <person name="Menzies J.G."/>
            <person name="Naidoo K."/>
            <person name="Pochopski O."/>
            <person name="Shoukouhi P."/>
            <person name="Santana Q.C."/>
            <person name="Seifert K.A."/>
            <person name="Soal N."/>
            <person name="Steenkamp E.T."/>
            <person name="Tatham C.T."/>
            <person name="van der Nest M.A."/>
            <person name="Wingfield M.J."/>
        </authorList>
    </citation>
    <scope>NUCLEOTIDE SEQUENCE [LARGE SCALE GENOMIC DNA]</scope>
    <source>
        <strain evidence="6">CMW44962</strain>
    </source>
</reference>
<keyword evidence="4 5" id="KW-0472">Membrane</keyword>
<feature type="transmembrane region" description="Helical" evidence="5">
    <location>
        <begin position="378"/>
        <end position="398"/>
    </location>
</feature>
<reference evidence="6 7" key="2">
    <citation type="journal article" date="2021" name="Curr. Genet.">
        <title>Genetic response to nitrogen starvation in the aggressive Eucalyptus foliar pathogen Teratosphaeria destructans.</title>
        <authorList>
            <person name="Havenga M."/>
            <person name="Wingfield B.D."/>
            <person name="Wingfield M.J."/>
            <person name="Dreyer L.L."/>
            <person name="Roets F."/>
            <person name="Aylward J."/>
        </authorList>
    </citation>
    <scope>NUCLEOTIDE SEQUENCE [LARGE SCALE GENOMIC DNA]</scope>
    <source>
        <strain evidence="6">CMW44962</strain>
    </source>
</reference>
<feature type="transmembrane region" description="Helical" evidence="5">
    <location>
        <begin position="438"/>
        <end position="458"/>
    </location>
</feature>
<evidence type="ECO:0000256" key="4">
    <source>
        <dbReference type="ARBA" id="ARBA00023136"/>
    </source>
</evidence>
<keyword evidence="3 5" id="KW-1133">Transmembrane helix</keyword>
<protein>
    <submittedName>
        <fullName evidence="6">MFS multidrug transporter</fullName>
    </submittedName>
</protein>
<evidence type="ECO:0000313" key="7">
    <source>
        <dbReference type="Proteomes" id="UP001138500"/>
    </source>
</evidence>
<dbReference type="EMBL" id="RIBY02001867">
    <property type="protein sequence ID" value="KAH9827691.1"/>
    <property type="molecule type" value="Genomic_DNA"/>
</dbReference>
<accession>A0A9W7W2H4</accession>
<evidence type="ECO:0000256" key="1">
    <source>
        <dbReference type="ARBA" id="ARBA00004141"/>
    </source>
</evidence>
<organism evidence="6 7">
    <name type="scientific">Teratosphaeria destructans</name>
    <dbReference type="NCBI Taxonomy" id="418781"/>
    <lineage>
        <taxon>Eukaryota</taxon>
        <taxon>Fungi</taxon>
        <taxon>Dikarya</taxon>
        <taxon>Ascomycota</taxon>
        <taxon>Pezizomycotina</taxon>
        <taxon>Dothideomycetes</taxon>
        <taxon>Dothideomycetidae</taxon>
        <taxon>Mycosphaerellales</taxon>
        <taxon>Teratosphaeriaceae</taxon>
        <taxon>Teratosphaeria</taxon>
    </lineage>
</organism>
<dbReference type="Proteomes" id="UP001138500">
    <property type="component" value="Unassembled WGS sequence"/>
</dbReference>
<feature type="transmembrane region" description="Helical" evidence="5">
    <location>
        <begin position="274"/>
        <end position="291"/>
    </location>
</feature>
<dbReference type="AlphaFoldDB" id="A0A9W7W2H4"/>
<dbReference type="PANTHER" id="PTHR23502">
    <property type="entry name" value="MAJOR FACILITATOR SUPERFAMILY"/>
    <property type="match status" value="1"/>
</dbReference>
<gene>
    <name evidence="6" type="ORF">Tdes44962_MAKER00417</name>
</gene>